<feature type="compositionally biased region" description="Basic and acidic residues" evidence="3">
    <location>
        <begin position="293"/>
        <end position="303"/>
    </location>
</feature>
<evidence type="ECO:0000256" key="1">
    <source>
        <dbReference type="ARBA" id="ARBA00010873"/>
    </source>
</evidence>
<keyword evidence="2" id="KW-0184">Conjugation</keyword>
<feature type="compositionally biased region" description="Basic and acidic residues" evidence="3">
    <location>
        <begin position="499"/>
        <end position="517"/>
    </location>
</feature>
<gene>
    <name evidence="6" type="ORF">DXZ20_36445</name>
</gene>
<feature type="domain" description="RepB/MobA-like C-terminal" evidence="5">
    <location>
        <begin position="437"/>
        <end position="486"/>
    </location>
</feature>
<proteinExistence type="inferred from homology"/>
<sequence>MALYYLDFKVHSRAKSASTITAKAAYRAGEKIYDPTIGETYDYTRKRGVYGSEIFAPDNAPEWVNNRADLWIAIEQKEDASTRRNSAQLAREMVLALPVELAHDEKQNLVREYVQTHFVNRGMIADVAYHDFDSHNPHAHVLLTMREINADGFGKKNRSWNDRKLVSQWREQWASHINRELERGGHQARVDHRSLEEQGIDREPQIHLGPHVIQMEARGIRTEQGDTYRAINAANRQRALAKVDERAVEQDNTQPDREGKQQRLDDERTLIHQWQEYKDRERGSAPAASQQKRSPERLDDKKSKPVQSKPDHYGQFFTQAVRYELGKDYKPPYSQKIDPASQHIQIDTEAQKVDPLEHKIGDLDADMTTALEQIAQHSKNASKQIRRANWFRAHPEHEHSEYWQVRSGYYGEAKREYLKELSRQAEAHGKDAVLTPRIDQDIAIRLRGAGFSWNQIHKAVTEESPVATSLPSAEHQSVYLEQVIRPTLQATAVKELREAMDRDKKERGLVHEQRLDKLGLATEQRGQEVKREREQGEGLER</sequence>
<feature type="compositionally biased region" description="Basic and acidic residues" evidence="3">
    <location>
        <begin position="525"/>
        <end position="541"/>
    </location>
</feature>
<comment type="similarity">
    <text evidence="1">Belongs to the MobA/MobL family.</text>
</comment>
<evidence type="ECO:0000259" key="5">
    <source>
        <dbReference type="Pfam" id="PF22448"/>
    </source>
</evidence>
<dbReference type="InterPro" id="IPR054366">
    <property type="entry name" value="RepB/MobA-like_C"/>
</dbReference>
<organism evidence="6 7">
    <name type="scientific">Adonisia turfae CCMR0081</name>
    <dbReference type="NCBI Taxonomy" id="2292702"/>
    <lineage>
        <taxon>Bacteria</taxon>
        <taxon>Bacillati</taxon>
        <taxon>Cyanobacteriota</taxon>
        <taxon>Adonisia</taxon>
        <taxon>Adonisia turfae</taxon>
    </lineage>
</organism>
<feature type="region of interest" description="Disordered" evidence="3">
    <location>
        <begin position="242"/>
        <end position="315"/>
    </location>
</feature>
<evidence type="ECO:0000313" key="7">
    <source>
        <dbReference type="Proteomes" id="UP000481033"/>
    </source>
</evidence>
<dbReference type="NCBIfam" id="NF041496">
    <property type="entry name" value="MobQ"/>
    <property type="match status" value="1"/>
</dbReference>
<dbReference type="Pfam" id="PF03389">
    <property type="entry name" value="MobA_MobL"/>
    <property type="match status" value="1"/>
</dbReference>
<feature type="region of interest" description="Disordered" evidence="3">
    <location>
        <begin position="499"/>
        <end position="541"/>
    </location>
</feature>
<name>A0A6M0RYR0_9CYAN</name>
<keyword evidence="7" id="KW-1185">Reference proteome</keyword>
<dbReference type="InterPro" id="IPR005053">
    <property type="entry name" value="MobA_MobL"/>
</dbReference>
<accession>A0A6M0RYR0</accession>
<evidence type="ECO:0000313" key="6">
    <source>
        <dbReference type="EMBL" id="NEZ61033.1"/>
    </source>
</evidence>
<dbReference type="Gene3D" id="1.10.1240.50">
    <property type="match status" value="1"/>
</dbReference>
<feature type="compositionally biased region" description="Basic and acidic residues" evidence="3">
    <location>
        <begin position="242"/>
        <end position="283"/>
    </location>
</feature>
<comment type="caution">
    <text evidence="6">The sequence shown here is derived from an EMBL/GenBank/DDBJ whole genome shotgun (WGS) entry which is preliminary data.</text>
</comment>
<feature type="domain" description="MobA/MobL protein" evidence="4">
    <location>
        <begin position="21"/>
        <end position="218"/>
    </location>
</feature>
<dbReference type="EMBL" id="QXHD01000004">
    <property type="protein sequence ID" value="NEZ61033.1"/>
    <property type="molecule type" value="Genomic_DNA"/>
</dbReference>
<dbReference type="Gene3D" id="3.30.930.30">
    <property type="match status" value="1"/>
</dbReference>
<dbReference type="AlphaFoldDB" id="A0A6M0RYR0"/>
<dbReference type="RefSeq" id="WP_163703288.1">
    <property type="nucleotide sequence ID" value="NZ_QXHD01000004.1"/>
</dbReference>
<evidence type="ECO:0000256" key="3">
    <source>
        <dbReference type="SAM" id="MobiDB-lite"/>
    </source>
</evidence>
<protein>
    <submittedName>
        <fullName evidence="6">Uncharacterized protein</fullName>
    </submittedName>
</protein>
<evidence type="ECO:0000259" key="4">
    <source>
        <dbReference type="Pfam" id="PF03389"/>
    </source>
</evidence>
<dbReference type="Pfam" id="PF22448">
    <property type="entry name" value="RepB_primase_C"/>
    <property type="match status" value="1"/>
</dbReference>
<evidence type="ECO:0000256" key="2">
    <source>
        <dbReference type="ARBA" id="ARBA00022971"/>
    </source>
</evidence>
<dbReference type="Proteomes" id="UP000481033">
    <property type="component" value="Unassembled WGS sequence"/>
</dbReference>
<reference evidence="6 7" key="1">
    <citation type="journal article" date="2020" name="Microb. Ecol.">
        <title>Ecogenomics of the Marine Benthic Filamentous Cyanobacterium Adonisia.</title>
        <authorList>
            <person name="Walter J.M."/>
            <person name="Coutinho F.H."/>
            <person name="Leomil L."/>
            <person name="Hargreaves P.I."/>
            <person name="Campeao M.E."/>
            <person name="Vieira V.V."/>
            <person name="Silva B.S."/>
            <person name="Fistarol G.O."/>
            <person name="Salomon P.S."/>
            <person name="Sawabe T."/>
            <person name="Mino S."/>
            <person name="Hosokawa M."/>
            <person name="Miyashita H."/>
            <person name="Maruyama F."/>
            <person name="van Verk M.C."/>
            <person name="Dutilh B.E."/>
            <person name="Thompson C.C."/>
            <person name="Thompson F.L."/>
        </authorList>
    </citation>
    <scope>NUCLEOTIDE SEQUENCE [LARGE SCALE GENOMIC DNA]</scope>
    <source>
        <strain evidence="6 7">CCMR0081</strain>
    </source>
</reference>